<keyword evidence="3" id="KW-1185">Reference proteome</keyword>
<sequence length="204" mass="21867">MSLRSMLFPGRRTPAADTPAATVPTPIEPRSTAPAPQGAPPSRKQERSAHREQLYAVVRECMLRAGVLSSGYKFKVLSLDGHGRSFLVMMDLLAGAQPPADPAAVEDAIAQAARQRHEIEVEGVYWRSAAVRTEAAAAPAEPAVPAPSPLQALREAFRDRDRERAAAGEGGQAPRSYTLLTGFEDTEISPAQRSPLGNTQYGEP</sequence>
<feature type="compositionally biased region" description="Polar residues" evidence="1">
    <location>
        <begin position="189"/>
        <end position="204"/>
    </location>
</feature>
<name>A0ABR9SFF7_9BURK</name>
<feature type="compositionally biased region" description="Basic and acidic residues" evidence="1">
    <location>
        <begin position="157"/>
        <end position="166"/>
    </location>
</feature>
<gene>
    <name evidence="2" type="ORF">IM725_10575</name>
</gene>
<dbReference type="Proteomes" id="UP000715965">
    <property type="component" value="Unassembled WGS sequence"/>
</dbReference>
<dbReference type="RefSeq" id="WP_193780557.1">
    <property type="nucleotide sequence ID" value="NZ_JADDOJ010000036.1"/>
</dbReference>
<feature type="region of interest" description="Disordered" evidence="1">
    <location>
        <begin position="1"/>
        <end position="51"/>
    </location>
</feature>
<evidence type="ECO:0000313" key="2">
    <source>
        <dbReference type="EMBL" id="MBE7941015.1"/>
    </source>
</evidence>
<organism evidence="2 3">
    <name type="scientific">Ramlibacter aquaticus</name>
    <dbReference type="NCBI Taxonomy" id="2780094"/>
    <lineage>
        <taxon>Bacteria</taxon>
        <taxon>Pseudomonadati</taxon>
        <taxon>Pseudomonadota</taxon>
        <taxon>Betaproteobacteria</taxon>
        <taxon>Burkholderiales</taxon>
        <taxon>Comamonadaceae</taxon>
        <taxon>Ramlibacter</taxon>
    </lineage>
</organism>
<reference evidence="2 3" key="1">
    <citation type="submission" date="2020-10" db="EMBL/GenBank/DDBJ databases">
        <title>Draft genome of Ramlibacter aquaticus LMG 30558.</title>
        <authorList>
            <person name="Props R."/>
        </authorList>
    </citation>
    <scope>NUCLEOTIDE SEQUENCE [LARGE SCALE GENOMIC DNA]</scope>
    <source>
        <strain evidence="2 3">LMG 30558</strain>
    </source>
</reference>
<accession>A0ABR9SFF7</accession>
<feature type="region of interest" description="Disordered" evidence="1">
    <location>
        <begin position="157"/>
        <end position="204"/>
    </location>
</feature>
<feature type="compositionally biased region" description="Low complexity" evidence="1">
    <location>
        <begin position="13"/>
        <end position="25"/>
    </location>
</feature>
<dbReference type="EMBL" id="JADDOJ010000036">
    <property type="protein sequence ID" value="MBE7941015.1"/>
    <property type="molecule type" value="Genomic_DNA"/>
</dbReference>
<protein>
    <submittedName>
        <fullName evidence="2">Uncharacterized protein</fullName>
    </submittedName>
</protein>
<evidence type="ECO:0000256" key="1">
    <source>
        <dbReference type="SAM" id="MobiDB-lite"/>
    </source>
</evidence>
<comment type="caution">
    <text evidence="2">The sequence shown here is derived from an EMBL/GenBank/DDBJ whole genome shotgun (WGS) entry which is preliminary data.</text>
</comment>
<proteinExistence type="predicted"/>
<evidence type="ECO:0000313" key="3">
    <source>
        <dbReference type="Proteomes" id="UP000715965"/>
    </source>
</evidence>